<dbReference type="PROSITE" id="PS50088">
    <property type="entry name" value="ANK_REPEAT"/>
    <property type="match status" value="1"/>
</dbReference>
<dbReference type="Pfam" id="PF12796">
    <property type="entry name" value="Ank_2"/>
    <property type="match status" value="1"/>
</dbReference>
<gene>
    <name evidence="4" type="ORF">Dsi01nite_093900</name>
</gene>
<proteinExistence type="predicted"/>
<dbReference type="Proteomes" id="UP000660611">
    <property type="component" value="Unassembled WGS sequence"/>
</dbReference>
<organism evidence="4 5">
    <name type="scientific">Dactylosporangium siamense</name>
    <dbReference type="NCBI Taxonomy" id="685454"/>
    <lineage>
        <taxon>Bacteria</taxon>
        <taxon>Bacillati</taxon>
        <taxon>Actinomycetota</taxon>
        <taxon>Actinomycetes</taxon>
        <taxon>Micromonosporales</taxon>
        <taxon>Micromonosporaceae</taxon>
        <taxon>Dactylosporangium</taxon>
    </lineage>
</organism>
<keyword evidence="1" id="KW-0677">Repeat</keyword>
<evidence type="ECO:0008006" key="6">
    <source>
        <dbReference type="Google" id="ProtNLM"/>
    </source>
</evidence>
<protein>
    <recommendedName>
        <fullName evidence="6">Ankyrin repeat domain-containing protein</fullName>
    </recommendedName>
</protein>
<dbReference type="EMBL" id="BONQ01000154">
    <property type="protein sequence ID" value="GIG51349.1"/>
    <property type="molecule type" value="Genomic_DNA"/>
</dbReference>
<accession>A0A919PW42</accession>
<name>A0A919PW42_9ACTN</name>
<evidence type="ECO:0000256" key="3">
    <source>
        <dbReference type="PROSITE-ProRule" id="PRU00023"/>
    </source>
</evidence>
<dbReference type="InterPro" id="IPR036770">
    <property type="entry name" value="Ankyrin_rpt-contain_sf"/>
</dbReference>
<dbReference type="PANTHER" id="PTHR24197">
    <property type="entry name" value="ANKYRIN REPEAT DOMAIN-CONTAINING PROTEIN 61"/>
    <property type="match status" value="1"/>
</dbReference>
<evidence type="ECO:0000256" key="1">
    <source>
        <dbReference type="ARBA" id="ARBA00022737"/>
    </source>
</evidence>
<dbReference type="RefSeq" id="WP_203852963.1">
    <property type="nucleotide sequence ID" value="NZ_BAAAVW010000032.1"/>
</dbReference>
<dbReference type="InterPro" id="IPR002110">
    <property type="entry name" value="Ankyrin_rpt"/>
</dbReference>
<keyword evidence="2 3" id="KW-0040">ANK repeat</keyword>
<comment type="caution">
    <text evidence="4">The sequence shown here is derived from an EMBL/GenBank/DDBJ whole genome shotgun (WGS) entry which is preliminary data.</text>
</comment>
<feature type="repeat" description="ANK" evidence="3">
    <location>
        <begin position="481"/>
        <end position="514"/>
    </location>
</feature>
<sequence>MTTLSRAGARNWGRIRRWATPPSMIRAATAARLAGDWRAACAAANVDVAPGDYTPFEDDLAHFAPDLLRWHLPRKPGRGDTHLDARQVVHLAGGGDGDGTVKGPALYVGGTRLGFGSQRLRLFVTDEPLDPGAWDDWEWDDGPRPFHALHDYRTRRSLWDARESGALLAGCGWTHLPFFDPAGNPLPERAWGLTERILSLHDAGQGREAWQAAGVDVSDPPLPASRWDARILQQHWQGFLADHAAVVAAARDRGSERVGIPFGWTNLVELTGFEGEQLTGTWVRVSYKDRDADWHLDPAPFQRPVDAELIRAGVLPVSSLHPLVHAAFFPEAGPLAPRVLPAPVAEARLRCRDGAWHHVRMSGGRFDIPHDDEERRREQALSALGGQVHGCIAAERAWREPGSTLPRALRELRRDLMLRAQHGDLPGVLELLDAGVDPHARDPHGRTLLHHISGLMAAPDDLTLFRRLVAAGLDVEARDRRGMTPLQTAVYDTGTAQLVLALLEAGADAGTVDDNGVSLFDTLDRFSRPELEFLQPPGE</sequence>
<dbReference type="AlphaFoldDB" id="A0A919PW42"/>
<dbReference type="SUPFAM" id="SSF48403">
    <property type="entry name" value="Ankyrin repeat"/>
    <property type="match status" value="1"/>
</dbReference>
<dbReference type="Gene3D" id="1.25.40.20">
    <property type="entry name" value="Ankyrin repeat-containing domain"/>
    <property type="match status" value="1"/>
</dbReference>
<reference evidence="4" key="1">
    <citation type="submission" date="2021-01" db="EMBL/GenBank/DDBJ databases">
        <title>Whole genome shotgun sequence of Dactylosporangium siamense NBRC 106093.</title>
        <authorList>
            <person name="Komaki H."/>
            <person name="Tamura T."/>
        </authorList>
    </citation>
    <scope>NUCLEOTIDE SEQUENCE</scope>
    <source>
        <strain evidence="4">NBRC 106093</strain>
    </source>
</reference>
<dbReference type="PROSITE" id="PS50297">
    <property type="entry name" value="ANK_REP_REGION"/>
    <property type="match status" value="1"/>
</dbReference>
<evidence type="ECO:0000313" key="4">
    <source>
        <dbReference type="EMBL" id="GIG51349.1"/>
    </source>
</evidence>
<dbReference type="PANTHER" id="PTHR24197:SF44">
    <property type="entry name" value="ANKYRIN REPEAT DOMAIN-CONTAINING PROTEIN 54"/>
    <property type="match status" value="1"/>
</dbReference>
<evidence type="ECO:0000313" key="5">
    <source>
        <dbReference type="Proteomes" id="UP000660611"/>
    </source>
</evidence>
<evidence type="ECO:0000256" key="2">
    <source>
        <dbReference type="ARBA" id="ARBA00023043"/>
    </source>
</evidence>
<keyword evidence="5" id="KW-1185">Reference proteome</keyword>